<dbReference type="PIRSF" id="PIRSF005902">
    <property type="entry name" value="DNase_TatD"/>
    <property type="match status" value="1"/>
</dbReference>
<organism evidence="5 6">
    <name type="scientific">Priapulus caudatus</name>
    <name type="common">Priapulid worm</name>
    <dbReference type="NCBI Taxonomy" id="37621"/>
    <lineage>
        <taxon>Eukaryota</taxon>
        <taxon>Metazoa</taxon>
        <taxon>Ecdysozoa</taxon>
        <taxon>Scalidophora</taxon>
        <taxon>Priapulida</taxon>
        <taxon>Priapulimorpha</taxon>
        <taxon>Priapulimorphida</taxon>
        <taxon>Priapulidae</taxon>
        <taxon>Priapulus</taxon>
    </lineage>
</organism>
<sequence>MSSYIDAHCHLGDKAFSEDIDAVLTDASQLGVKACLVCAESFHDFSRILKLCETYPKILLPCLGVHPAQEAPANPDSLLQPMRGANLQDLEPALKVMGMNSDKLAAIGEIGLDFTPWICGTHEERDEQRQVFRNQIQLAKGLGLPVNVHSRSAGRPTIEILREEGAEHVLLHAFDGSVKVAMQGLQLGYFFSVPPSIVRSEQKQKLVHKIPLENLLLETDSPALGPEKQRRNVPVNIRLSCEQIAKIKGVSTATVMEATTANALRLFPKLKTILHV</sequence>
<keyword evidence="3" id="KW-0378">Hydrolase</keyword>
<comment type="function">
    <text evidence="4">Exhibits 3'-exonuclease activities and apurinic/apyrimidinic (AP) endonuclease (in vitro). Show preferential AP endonuclease activity on double-stranded DNA substrates and 3'- exonuclease activity on single-stranded DNA.</text>
</comment>
<dbReference type="InterPro" id="IPR001130">
    <property type="entry name" value="TatD-like"/>
</dbReference>
<dbReference type="PANTHER" id="PTHR46317:SF1">
    <property type="entry name" value="HYDROLASE, TATD FAMILY"/>
    <property type="match status" value="1"/>
</dbReference>
<dbReference type="PROSITE" id="PS01091">
    <property type="entry name" value="TATD_3"/>
    <property type="match status" value="1"/>
</dbReference>
<dbReference type="GeneID" id="106805955"/>
<evidence type="ECO:0000256" key="2">
    <source>
        <dbReference type="ARBA" id="ARBA00022723"/>
    </source>
</evidence>
<dbReference type="Pfam" id="PF01026">
    <property type="entry name" value="TatD_DNase"/>
    <property type="match status" value="1"/>
</dbReference>
<dbReference type="InterPro" id="IPR018228">
    <property type="entry name" value="DNase_TatD-rel_CS"/>
</dbReference>
<dbReference type="PANTHER" id="PTHR46317">
    <property type="entry name" value="HYDROLASE OF PHP SUPERFAMILY-RELATED PROTEIN"/>
    <property type="match status" value="1"/>
</dbReference>
<proteinExistence type="inferred from homology"/>
<evidence type="ECO:0000256" key="4">
    <source>
        <dbReference type="ARBA" id="ARBA00093287"/>
    </source>
</evidence>
<evidence type="ECO:0000313" key="5">
    <source>
        <dbReference type="Proteomes" id="UP000695022"/>
    </source>
</evidence>
<accession>A0ABM1DTH3</accession>
<dbReference type="Gene3D" id="3.20.20.140">
    <property type="entry name" value="Metal-dependent hydrolases"/>
    <property type="match status" value="1"/>
</dbReference>
<reference evidence="6" key="1">
    <citation type="submission" date="2025-08" db="UniProtKB">
        <authorList>
            <consortium name="RefSeq"/>
        </authorList>
    </citation>
    <scope>IDENTIFICATION</scope>
</reference>
<dbReference type="CDD" id="cd01310">
    <property type="entry name" value="TatD_DNAse"/>
    <property type="match status" value="1"/>
</dbReference>
<comment type="similarity">
    <text evidence="1">Belongs to the metallo-dependent hydrolases superfamily. TatD-type hydrolase family.</text>
</comment>
<evidence type="ECO:0000256" key="3">
    <source>
        <dbReference type="ARBA" id="ARBA00022801"/>
    </source>
</evidence>
<evidence type="ECO:0000256" key="1">
    <source>
        <dbReference type="ARBA" id="ARBA00009275"/>
    </source>
</evidence>
<name>A0ABM1DTH3_PRICU</name>
<evidence type="ECO:0000313" key="6">
    <source>
        <dbReference type="RefSeq" id="XP_014663244.1"/>
    </source>
</evidence>
<dbReference type="InterPro" id="IPR032466">
    <property type="entry name" value="Metal_Hydrolase"/>
</dbReference>
<dbReference type="RefSeq" id="XP_014663244.1">
    <property type="nucleotide sequence ID" value="XM_014807758.1"/>
</dbReference>
<gene>
    <name evidence="6" type="primary">LOC106805955</name>
</gene>
<protein>
    <submittedName>
        <fullName evidence="6">Deoxyribonuclease TATDN3 isoform X2</fullName>
    </submittedName>
</protein>
<dbReference type="SUPFAM" id="SSF51556">
    <property type="entry name" value="Metallo-dependent hydrolases"/>
    <property type="match status" value="1"/>
</dbReference>
<keyword evidence="5" id="KW-1185">Reference proteome</keyword>
<keyword evidence="2" id="KW-0479">Metal-binding</keyword>
<dbReference type="Proteomes" id="UP000695022">
    <property type="component" value="Unplaced"/>
</dbReference>